<dbReference type="EMBL" id="CP101527">
    <property type="protein sequence ID" value="UZW74987.1"/>
    <property type="molecule type" value="Genomic_DNA"/>
</dbReference>
<evidence type="ECO:0000313" key="5">
    <source>
        <dbReference type="Proteomes" id="UP001164472"/>
    </source>
</evidence>
<comment type="pathway">
    <text evidence="1">Cofactor biosynthesis; adenosylcobalamin biosynthesis.</text>
</comment>
<dbReference type="RefSeq" id="WP_251812351.1">
    <property type="nucleotide sequence ID" value="NZ_CP101527.1"/>
</dbReference>
<reference evidence="4" key="1">
    <citation type="submission" date="2022-07" db="EMBL/GenBank/DDBJ databases">
        <title>Alkalimarinus sp. nov., isolated from gut of a Alitta virens.</title>
        <authorList>
            <person name="Yang A.I."/>
            <person name="Shin N.-R."/>
        </authorList>
    </citation>
    <scope>NUCLEOTIDE SEQUENCE</scope>
    <source>
        <strain evidence="4">FA028</strain>
    </source>
</reference>
<dbReference type="Proteomes" id="UP001164472">
    <property type="component" value="Chromosome"/>
</dbReference>
<proteinExistence type="predicted"/>
<keyword evidence="3" id="KW-0560">Oxidoreductase</keyword>
<keyword evidence="2" id="KW-0169">Cobalamin biosynthesis</keyword>
<dbReference type="Pfam" id="PF02571">
    <property type="entry name" value="CbiJ"/>
    <property type="match status" value="1"/>
</dbReference>
<organism evidence="4 5">
    <name type="scientific">Alkalimarinus sediminis</name>
    <dbReference type="NCBI Taxonomy" id="1632866"/>
    <lineage>
        <taxon>Bacteria</taxon>
        <taxon>Pseudomonadati</taxon>
        <taxon>Pseudomonadota</taxon>
        <taxon>Gammaproteobacteria</taxon>
        <taxon>Alteromonadales</taxon>
        <taxon>Alteromonadaceae</taxon>
        <taxon>Alkalimarinus</taxon>
    </lineage>
</organism>
<evidence type="ECO:0000256" key="1">
    <source>
        <dbReference type="ARBA" id="ARBA00004953"/>
    </source>
</evidence>
<evidence type="ECO:0000313" key="4">
    <source>
        <dbReference type="EMBL" id="UZW74987.1"/>
    </source>
</evidence>
<protein>
    <submittedName>
        <fullName evidence="4">Precorrin-6A/cobalt-precorrin-6A reductase</fullName>
    </submittedName>
</protein>
<gene>
    <name evidence="4" type="ORF">NNL22_18500</name>
</gene>
<evidence type="ECO:0000256" key="2">
    <source>
        <dbReference type="ARBA" id="ARBA00022573"/>
    </source>
</evidence>
<dbReference type="PROSITE" id="PS51014">
    <property type="entry name" value="COBK_CBIJ"/>
    <property type="match status" value="1"/>
</dbReference>
<dbReference type="KEGG" id="asem:NNL22_18500"/>
<evidence type="ECO:0000256" key="3">
    <source>
        <dbReference type="ARBA" id="ARBA00023002"/>
    </source>
</evidence>
<dbReference type="PANTHER" id="PTHR36925">
    <property type="entry name" value="COBALT-PRECORRIN-6A REDUCTASE"/>
    <property type="match status" value="1"/>
</dbReference>
<dbReference type="GO" id="GO:0016994">
    <property type="term" value="F:precorrin-6A reductase activity"/>
    <property type="evidence" value="ECO:0007669"/>
    <property type="project" value="InterPro"/>
</dbReference>
<dbReference type="GO" id="GO:0009236">
    <property type="term" value="P:cobalamin biosynthetic process"/>
    <property type="evidence" value="ECO:0007669"/>
    <property type="project" value="UniProtKB-KW"/>
</dbReference>
<dbReference type="PANTHER" id="PTHR36925:SF1">
    <property type="entry name" value="COBALT-PRECORRIN-6A REDUCTASE"/>
    <property type="match status" value="1"/>
</dbReference>
<accession>A0A9E8HIU3</accession>
<dbReference type="InterPro" id="IPR003723">
    <property type="entry name" value="Precorrin-6x_reduct"/>
</dbReference>
<sequence length="256" mass="28166">MNVLLLGGTRDAINIAHSLLALNESGEPQIALTYSIAGIVRQPTINCSIHSGGFSQYSTDKTGNHSQQGMKQFILQQNIEKVIDATHPFAVTISSSAAAVCEQLAIPLFKYVRPPWQATEQDNWINVSSWAEAKQAINSFKRPLITIGRVASDDLDSIPKHQFWTIRSAVEESQAQDQYSLLKAIGPFAEAEELELLQNHHIDVVVCKNSGGSAVDGKLRAARKLSLPVIMINRPETGSCNHNLYDNEYKLIKAIC</sequence>
<dbReference type="AlphaFoldDB" id="A0A9E8HIU3"/>
<name>A0A9E8HIU3_9ALTE</name>
<keyword evidence="5" id="KW-1185">Reference proteome</keyword>